<proteinExistence type="inferred from homology"/>
<dbReference type="GO" id="GO:0019693">
    <property type="term" value="P:ribose phosphate metabolic process"/>
    <property type="evidence" value="ECO:0007669"/>
    <property type="project" value="TreeGrafter"/>
</dbReference>
<evidence type="ECO:0000256" key="2">
    <source>
        <dbReference type="ARBA" id="ARBA00001946"/>
    </source>
</evidence>
<dbReference type="PROSITE" id="PS51462">
    <property type="entry name" value="NUDIX"/>
    <property type="match status" value="1"/>
</dbReference>
<dbReference type="OrthoDB" id="9806150at2"/>
<dbReference type="AlphaFoldDB" id="A0A6I1EQ36"/>
<gene>
    <name evidence="9" type="ORF">GBM95_06960</name>
</gene>
<evidence type="ECO:0000313" key="9">
    <source>
        <dbReference type="EMBL" id="KAB7659392.1"/>
    </source>
</evidence>
<accession>A0A6I1EQ36</accession>
<evidence type="ECO:0000256" key="3">
    <source>
        <dbReference type="ARBA" id="ARBA00007275"/>
    </source>
</evidence>
<sequence>MRRFPLLKPPVPFAARADDPLEEKTVSESILFDGKFVKLVRDEVTLPDGRSSQRLFLRHGGACCMAALDKDGTILLERQWRHPLGQSFWELPAGKIDPDEEELDCAKRELLEECGVKANSWTRLGLINNAIGYSSEHIVIYLAEDLTQEDQHLDEGEHLEVYRVPFDEAVRMALDGRITDVKTICGIFWLKEHLKGRKSPGLSGADLRGMIAAAHQ</sequence>
<evidence type="ECO:0000256" key="7">
    <source>
        <dbReference type="ARBA" id="ARBA00032272"/>
    </source>
</evidence>
<dbReference type="PANTHER" id="PTHR11839">
    <property type="entry name" value="UDP/ADP-SUGAR PYROPHOSPHATASE"/>
    <property type="match status" value="1"/>
</dbReference>
<dbReference type="PANTHER" id="PTHR11839:SF18">
    <property type="entry name" value="NUDIX HYDROLASE DOMAIN-CONTAINING PROTEIN"/>
    <property type="match status" value="1"/>
</dbReference>
<evidence type="ECO:0000256" key="4">
    <source>
        <dbReference type="ARBA" id="ARBA00016377"/>
    </source>
</evidence>
<organism evidence="9 10">
    <name type="scientific">Sutterella seckii</name>
    <dbReference type="NCBI Taxonomy" id="1944635"/>
    <lineage>
        <taxon>Bacteria</taxon>
        <taxon>Pseudomonadati</taxon>
        <taxon>Pseudomonadota</taxon>
        <taxon>Betaproteobacteria</taxon>
        <taxon>Burkholderiales</taxon>
        <taxon>Sutterellaceae</taxon>
        <taxon>Sutterella</taxon>
    </lineage>
</organism>
<comment type="caution">
    <text evidence="9">The sequence shown here is derived from an EMBL/GenBank/DDBJ whole genome shotgun (WGS) entry which is preliminary data.</text>
</comment>
<dbReference type="EMBL" id="WEHX01000040">
    <property type="protein sequence ID" value="KAB7659392.1"/>
    <property type="molecule type" value="Genomic_DNA"/>
</dbReference>
<dbReference type="GO" id="GO:0016787">
    <property type="term" value="F:hydrolase activity"/>
    <property type="evidence" value="ECO:0007669"/>
    <property type="project" value="UniProtKB-KW"/>
</dbReference>
<evidence type="ECO:0000256" key="6">
    <source>
        <dbReference type="ARBA" id="ARBA00032162"/>
    </source>
</evidence>
<dbReference type="PROSITE" id="PS00893">
    <property type="entry name" value="NUDIX_BOX"/>
    <property type="match status" value="1"/>
</dbReference>
<comment type="catalytic activity">
    <reaction evidence="1">
        <text>GDP-alpha-D-mannose + H2O = alpha-D-mannose 1-phosphate + GMP + 2 H(+)</text>
        <dbReference type="Rhea" id="RHEA:27978"/>
        <dbReference type="ChEBI" id="CHEBI:15377"/>
        <dbReference type="ChEBI" id="CHEBI:15378"/>
        <dbReference type="ChEBI" id="CHEBI:57527"/>
        <dbReference type="ChEBI" id="CHEBI:58115"/>
        <dbReference type="ChEBI" id="CHEBI:58409"/>
    </reaction>
</comment>
<feature type="domain" description="Nudix hydrolase" evidence="8">
    <location>
        <begin position="57"/>
        <end position="191"/>
    </location>
</feature>
<keyword evidence="5 9" id="KW-0378">Hydrolase</keyword>
<dbReference type="GO" id="GO:0005829">
    <property type="term" value="C:cytosol"/>
    <property type="evidence" value="ECO:0007669"/>
    <property type="project" value="TreeGrafter"/>
</dbReference>
<dbReference type="Pfam" id="PF00293">
    <property type="entry name" value="NUDIX"/>
    <property type="match status" value="1"/>
</dbReference>
<name>A0A6I1EQ36_9BURK</name>
<evidence type="ECO:0000256" key="1">
    <source>
        <dbReference type="ARBA" id="ARBA00000847"/>
    </source>
</evidence>
<reference evidence="9 10" key="1">
    <citation type="submission" date="2019-10" db="EMBL/GenBank/DDBJ databases">
        <title>Genome diversity of Sutterella seckii.</title>
        <authorList>
            <person name="Chaplin A.V."/>
            <person name="Sokolova S.R."/>
            <person name="Mosin K.A."/>
            <person name="Ivanova E.L."/>
            <person name="Kochetkova T.O."/>
            <person name="Goltsov A.Y."/>
            <person name="Trofimov D.Y."/>
            <person name="Efimov B.A."/>
        </authorList>
    </citation>
    <scope>NUCLEOTIDE SEQUENCE [LARGE SCALE GENOMIC DNA]</scope>
    <source>
        <strain evidence="9 10">ASD393</strain>
    </source>
</reference>
<dbReference type="Proteomes" id="UP000430564">
    <property type="component" value="Unassembled WGS sequence"/>
</dbReference>
<comment type="similarity">
    <text evidence="3">Belongs to the Nudix hydrolase family. NudK subfamily.</text>
</comment>
<dbReference type="InterPro" id="IPR020084">
    <property type="entry name" value="NUDIX_hydrolase_CS"/>
</dbReference>
<dbReference type="InterPro" id="IPR015797">
    <property type="entry name" value="NUDIX_hydrolase-like_dom_sf"/>
</dbReference>
<evidence type="ECO:0000259" key="8">
    <source>
        <dbReference type="PROSITE" id="PS51462"/>
    </source>
</evidence>
<dbReference type="GO" id="GO:0006753">
    <property type="term" value="P:nucleoside phosphate metabolic process"/>
    <property type="evidence" value="ECO:0007669"/>
    <property type="project" value="TreeGrafter"/>
</dbReference>
<protein>
    <recommendedName>
        <fullName evidence="4">GDP-mannose pyrophosphatase</fullName>
    </recommendedName>
    <alternativeName>
        <fullName evidence="6">GDP-mannose hydrolase</fullName>
    </alternativeName>
    <alternativeName>
        <fullName evidence="7">GDPMK</fullName>
    </alternativeName>
</protein>
<dbReference type="RefSeq" id="WP_152158443.1">
    <property type="nucleotide sequence ID" value="NZ_WEHX01000040.1"/>
</dbReference>
<dbReference type="SUPFAM" id="SSF55811">
    <property type="entry name" value="Nudix"/>
    <property type="match status" value="1"/>
</dbReference>
<dbReference type="InterPro" id="IPR000086">
    <property type="entry name" value="NUDIX_hydrolase_dom"/>
</dbReference>
<evidence type="ECO:0000256" key="5">
    <source>
        <dbReference type="ARBA" id="ARBA00022801"/>
    </source>
</evidence>
<comment type="cofactor">
    <cofactor evidence="2">
        <name>Mg(2+)</name>
        <dbReference type="ChEBI" id="CHEBI:18420"/>
    </cofactor>
</comment>
<evidence type="ECO:0000313" key="10">
    <source>
        <dbReference type="Proteomes" id="UP000430564"/>
    </source>
</evidence>
<dbReference type="Gene3D" id="3.90.79.10">
    <property type="entry name" value="Nucleoside Triphosphate Pyrophosphohydrolase"/>
    <property type="match status" value="1"/>
</dbReference>